<dbReference type="InterPro" id="IPR000182">
    <property type="entry name" value="GNAT_dom"/>
</dbReference>
<feature type="domain" description="N-acetyltransferase" evidence="1">
    <location>
        <begin position="11"/>
        <end position="148"/>
    </location>
</feature>
<gene>
    <name evidence="2" type="ORF">STA1M1_03610</name>
</gene>
<dbReference type="InterPro" id="IPR016181">
    <property type="entry name" value="Acyl_CoA_acyltransferase"/>
</dbReference>
<sequence>MIDYISDSANFILRPATLADTRQMAGLAGGATGAQALADWMDDGSAYAAWHVAEDPTGRLLGFQRIGAKADLTSGACEIATFLRDGAALAVGSRLFEATAEAARLLGYRWIDARFARGNEGAGIYYQSHGFRLLGETADSITMRYEID</sequence>
<reference evidence="2" key="1">
    <citation type="journal article" date="2023" name="Int. J. Syst. Evol. Microbiol.">
        <title>Sinisalibacter aestuarii sp. nov., isolated from estuarine sediment of the Arakawa River.</title>
        <authorList>
            <person name="Arafat S.T."/>
            <person name="Hirano S."/>
            <person name="Sato A."/>
            <person name="Takeuchi K."/>
            <person name="Yasuda T."/>
            <person name="Terahara T."/>
            <person name="Hamada M."/>
            <person name="Kobayashi T."/>
        </authorList>
    </citation>
    <scope>NUCLEOTIDE SEQUENCE</scope>
    <source>
        <strain evidence="2">B-399</strain>
    </source>
</reference>
<protein>
    <recommendedName>
        <fullName evidence="1">N-acetyltransferase domain-containing protein</fullName>
    </recommendedName>
</protein>
<evidence type="ECO:0000259" key="1">
    <source>
        <dbReference type="PROSITE" id="PS51186"/>
    </source>
</evidence>
<dbReference type="RefSeq" id="WP_281840457.1">
    <property type="nucleotide sequence ID" value="NZ_BROH01000001.1"/>
</dbReference>
<keyword evidence="3" id="KW-1185">Reference proteome</keyword>
<dbReference type="SUPFAM" id="SSF55729">
    <property type="entry name" value="Acyl-CoA N-acyltransferases (Nat)"/>
    <property type="match status" value="1"/>
</dbReference>
<dbReference type="Gene3D" id="3.40.630.30">
    <property type="match status" value="1"/>
</dbReference>
<accession>A0ABQ5LNA5</accession>
<dbReference type="Proteomes" id="UP001144205">
    <property type="component" value="Unassembled WGS sequence"/>
</dbReference>
<evidence type="ECO:0000313" key="2">
    <source>
        <dbReference type="EMBL" id="GKY86492.1"/>
    </source>
</evidence>
<proteinExistence type="predicted"/>
<evidence type="ECO:0000313" key="3">
    <source>
        <dbReference type="Proteomes" id="UP001144205"/>
    </source>
</evidence>
<dbReference type="EMBL" id="BROH01000001">
    <property type="protein sequence ID" value="GKY86492.1"/>
    <property type="molecule type" value="Genomic_DNA"/>
</dbReference>
<dbReference type="PROSITE" id="PS51186">
    <property type="entry name" value="GNAT"/>
    <property type="match status" value="1"/>
</dbReference>
<name>A0ABQ5LNA5_9RHOB</name>
<organism evidence="2 3">
    <name type="scientific">Sinisalibacter aestuarii</name>
    <dbReference type="NCBI Taxonomy" id="2949426"/>
    <lineage>
        <taxon>Bacteria</taxon>
        <taxon>Pseudomonadati</taxon>
        <taxon>Pseudomonadota</taxon>
        <taxon>Alphaproteobacteria</taxon>
        <taxon>Rhodobacterales</taxon>
        <taxon>Roseobacteraceae</taxon>
        <taxon>Sinisalibacter</taxon>
    </lineage>
</organism>
<comment type="caution">
    <text evidence="2">The sequence shown here is derived from an EMBL/GenBank/DDBJ whole genome shotgun (WGS) entry which is preliminary data.</text>
</comment>